<proteinExistence type="predicted"/>
<dbReference type="EMBL" id="BNDY01000017">
    <property type="protein sequence ID" value="GHI40374.1"/>
    <property type="molecule type" value="Genomic_DNA"/>
</dbReference>
<accession>A0ABQ3QSW1</accession>
<evidence type="ECO:0000313" key="2">
    <source>
        <dbReference type="Proteomes" id="UP001050808"/>
    </source>
</evidence>
<dbReference type="Proteomes" id="UP001050808">
    <property type="component" value="Unassembled WGS sequence"/>
</dbReference>
<keyword evidence="2" id="KW-1185">Reference proteome</keyword>
<comment type="caution">
    <text evidence="1">The sequence shown here is derived from an EMBL/GenBank/DDBJ whole genome shotgun (WGS) entry which is preliminary data.</text>
</comment>
<organism evidence="1 2">
    <name type="scientific">Streptomyces violascens</name>
    <dbReference type="NCBI Taxonomy" id="67381"/>
    <lineage>
        <taxon>Bacteria</taxon>
        <taxon>Bacillati</taxon>
        <taxon>Actinomycetota</taxon>
        <taxon>Actinomycetes</taxon>
        <taxon>Kitasatosporales</taxon>
        <taxon>Streptomycetaceae</taxon>
        <taxon>Streptomyces</taxon>
    </lineage>
</organism>
<gene>
    <name evidence="1" type="ORF">Sviol_47820</name>
</gene>
<sequence>MNVRFHLLAVARGALGGDLLVEDEGVVLALVPALARIAEIRVERGGPARVAARRMHSCQVMARAYLRTVRRFSPSSRAMEW</sequence>
<reference evidence="1" key="1">
    <citation type="submission" date="2024-05" db="EMBL/GenBank/DDBJ databases">
        <title>Whole genome shotgun sequence of Streptomyces violascens NBRC 12920.</title>
        <authorList>
            <person name="Komaki H."/>
            <person name="Tamura T."/>
        </authorList>
    </citation>
    <scope>NUCLEOTIDE SEQUENCE</scope>
    <source>
        <strain evidence="1">NBRC 12920</strain>
    </source>
</reference>
<protein>
    <submittedName>
        <fullName evidence="1">Uncharacterized protein</fullName>
    </submittedName>
</protein>
<name>A0ABQ3QSW1_9ACTN</name>
<evidence type="ECO:0000313" key="1">
    <source>
        <dbReference type="EMBL" id="GHI40374.1"/>
    </source>
</evidence>